<gene>
    <name evidence="2" type="ORF">LEMA_P087660.1</name>
</gene>
<sequence>MAEIAIGIISLSIPICQGLISYIDGFKNAKSKAEQIRSESERLASLLELLDNTIGKLDHNECVTASRTGIIACASALESIRKSVGEPTKVVGSKPRFSFQVLAKRFAAPFKEADVKYRKDVLSNQQRRDAEKVECLITQLARSNHDSMQQILTRHQDFAQSTLSYNDEQRLLSQHETTASEQRVESFRHDIASASKLDSTSSESATPALQTISQIRLRKKMRRPEPRRCSCHRDGASRTLLRWPVSIALASSFRHNANCPLATSQEVMRDLRLELSIYSFLLRKQFKIALGYQSNASSISIANSLQCIRFVTKDSPGFRLLEDLITSNEGSEWKIHFSKLDDCANRMYRLFETRQASPSDRLLDGRTLLHFVCDITTRFLWRRISDSQISEQATTKTKNMVVQLFNYMPLQMNETDKRGRTVLDFIVTFVPGVYLSAFLDLFRYDVPITRHPSSIMLPITDEMSHGIRLILLRARDDFYSFIQETKGDPSLLGNFTLYELATRVGWLEGCQIMHEAGMSLRKDKRLNRRILIIAVYNEDASMVRFWLGARKTMDKAGLEDIGDLAEAYCHAASCFPNETIPNILLADLVQQRRAIKDMIEKHGVELMCSMRPDTLPDAHVHCCLSALEERGVEVPAALYPITERVYCAQNLKKVSYAGAYALERLFDSGFEDVFGEKVPCHRGTAGLSPVVCFAAFVNLGNPRRIDGHDVLKWLLEKGANLKERCDGWSTTAAHFIADQIHLGPRLHDTLDPLEVSALLTDSPDDYTCFCSSRGCLPITAFWKASFVNDIGYRTKEESSFTEWEVEKQRSSILRTIDKIRKCTDTGTHRWIIPEIIRSILFLLLGMRHTCCNIADIAFQITRETEKDPQDQTIRRTLNLEDRSIHQSANYIQRVKKEDAYLISLLEQLIPEFDTAFDAFKGNLTEFVDTQMWPRMMDILQKLKEEDKVKFGQKRWEMGVVMETDGEEDDEISTNEADDESGVLDTIGEDLDSEDD</sequence>
<evidence type="ECO:0000313" key="3">
    <source>
        <dbReference type="Proteomes" id="UP000002668"/>
    </source>
</evidence>
<reference evidence="3" key="1">
    <citation type="journal article" date="2011" name="Nat. Commun.">
        <title>Effector diversification within compartments of the Leptosphaeria maculans genome affected by Repeat-Induced Point mutations.</title>
        <authorList>
            <person name="Rouxel T."/>
            <person name="Grandaubert J."/>
            <person name="Hane J.K."/>
            <person name="Hoede C."/>
            <person name="van de Wouw A.P."/>
            <person name="Couloux A."/>
            <person name="Dominguez V."/>
            <person name="Anthouard V."/>
            <person name="Bally P."/>
            <person name="Bourras S."/>
            <person name="Cozijnsen A.J."/>
            <person name="Ciuffetti L.M."/>
            <person name="Degrave A."/>
            <person name="Dilmaghani A."/>
            <person name="Duret L."/>
            <person name="Fudal I."/>
            <person name="Goodwin S.B."/>
            <person name="Gout L."/>
            <person name="Glaser N."/>
            <person name="Linglin J."/>
            <person name="Kema G.H.J."/>
            <person name="Lapalu N."/>
            <person name="Lawrence C.B."/>
            <person name="May K."/>
            <person name="Meyer M."/>
            <person name="Ollivier B."/>
            <person name="Poulain J."/>
            <person name="Schoch C.L."/>
            <person name="Simon A."/>
            <person name="Spatafora J.W."/>
            <person name="Stachowiak A."/>
            <person name="Turgeon B.G."/>
            <person name="Tyler B.M."/>
            <person name="Vincent D."/>
            <person name="Weissenbach J."/>
            <person name="Amselem J."/>
            <person name="Quesneville H."/>
            <person name="Oliver R.P."/>
            <person name="Wincker P."/>
            <person name="Balesdent M.-H."/>
            <person name="Howlett B.J."/>
        </authorList>
    </citation>
    <scope>NUCLEOTIDE SEQUENCE [LARGE SCALE GENOMIC DNA]</scope>
    <source>
        <strain evidence="3">JN3 / isolate v23.1.3 / race Av1-4-5-6-7-8</strain>
    </source>
</reference>
<evidence type="ECO:0000313" key="2">
    <source>
        <dbReference type="EMBL" id="CBX99527.1"/>
    </source>
</evidence>
<feature type="compositionally biased region" description="Acidic residues" evidence="1">
    <location>
        <begin position="963"/>
        <end position="995"/>
    </location>
</feature>
<dbReference type="InParanoid" id="E5A7D2"/>
<evidence type="ECO:0000256" key="1">
    <source>
        <dbReference type="SAM" id="MobiDB-lite"/>
    </source>
</evidence>
<dbReference type="OMA" id="SAYLWHE"/>
<feature type="region of interest" description="Disordered" evidence="1">
    <location>
        <begin position="962"/>
        <end position="995"/>
    </location>
</feature>
<protein>
    <recommendedName>
        <fullName evidence="4">Fungal N-terminal domain-containing protein</fullName>
    </recommendedName>
</protein>
<dbReference type="Proteomes" id="UP000002668">
    <property type="component" value="Genome"/>
</dbReference>
<organism evidence="2 3">
    <name type="scientific">Leptosphaeria maculans (strain JN3 / isolate v23.1.3 / race Av1-4-5-6-7-8)</name>
    <name type="common">Blackleg fungus</name>
    <name type="synonym">Phoma lingam</name>
    <dbReference type="NCBI Taxonomy" id="985895"/>
    <lineage>
        <taxon>Eukaryota</taxon>
        <taxon>Fungi</taxon>
        <taxon>Dikarya</taxon>
        <taxon>Ascomycota</taxon>
        <taxon>Pezizomycotina</taxon>
        <taxon>Dothideomycetes</taxon>
        <taxon>Pleosporomycetidae</taxon>
        <taxon>Pleosporales</taxon>
        <taxon>Pleosporineae</taxon>
        <taxon>Leptosphaeriaceae</taxon>
        <taxon>Plenodomus</taxon>
        <taxon>Plenodomus lingam/Leptosphaeria maculans species complex</taxon>
    </lineage>
</organism>
<dbReference type="VEuPathDB" id="FungiDB:LEMA_P087660.1"/>
<dbReference type="EMBL" id="FP929136">
    <property type="protein sequence ID" value="CBX99527.1"/>
    <property type="molecule type" value="Genomic_DNA"/>
</dbReference>
<dbReference type="HOGENOM" id="CLU_010894_0_0_1"/>
<dbReference type="GeneID" id="13289260"/>
<dbReference type="eggNOG" id="ENOG502RFG8">
    <property type="taxonomic scope" value="Eukaryota"/>
</dbReference>
<name>E5A7D2_LEPMJ</name>
<evidence type="ECO:0008006" key="4">
    <source>
        <dbReference type="Google" id="ProtNLM"/>
    </source>
</evidence>
<accession>E5A7D2</accession>
<keyword evidence="3" id="KW-1185">Reference proteome</keyword>
<dbReference type="OrthoDB" id="1577640at2759"/>
<dbReference type="AlphaFoldDB" id="E5A7D2"/>
<proteinExistence type="predicted"/>